<dbReference type="Pfam" id="PF15886">
    <property type="entry name" value="CBM39"/>
    <property type="match status" value="1"/>
</dbReference>
<keyword evidence="7" id="KW-0325">Glycoprotein</keyword>
<dbReference type="GO" id="GO:0030246">
    <property type="term" value="F:carbohydrate binding"/>
    <property type="evidence" value="ECO:0007669"/>
    <property type="project" value="InterPro"/>
</dbReference>
<evidence type="ECO:0000313" key="11">
    <source>
        <dbReference type="Proteomes" id="UP000007798"/>
    </source>
</evidence>
<keyword evidence="11" id="KW-1185">Reference proteome</keyword>
<comment type="subcellular location">
    <subcellularLocation>
        <location evidence="1">Secreted</location>
    </subcellularLocation>
</comment>
<dbReference type="HOGENOM" id="CLU_108186_0_0_1"/>
<dbReference type="KEGG" id="dwi:6638353"/>
<dbReference type="AlphaFoldDB" id="B4MKF8"/>
<gene>
    <name evidence="10" type="primary">Dwil\GK20626</name>
    <name evidence="10" type="ORF">Dwil_GK20626</name>
</gene>
<evidence type="ECO:0000256" key="1">
    <source>
        <dbReference type="ARBA" id="ARBA00004613"/>
    </source>
</evidence>
<dbReference type="FunFam" id="2.60.40.2140:FF:000001">
    <property type="entry name" value="Beta-1,3-glucan-binding protein"/>
    <property type="match status" value="1"/>
</dbReference>
<evidence type="ECO:0000256" key="7">
    <source>
        <dbReference type="ARBA" id="ARBA00023180"/>
    </source>
</evidence>
<keyword evidence="5 8" id="KW-0732">Signal</keyword>
<dbReference type="Proteomes" id="UP000007798">
    <property type="component" value="Unassembled WGS sequence"/>
</dbReference>
<feature type="domain" description="CBM39" evidence="9">
    <location>
        <begin position="17"/>
        <end position="117"/>
    </location>
</feature>
<evidence type="ECO:0000256" key="6">
    <source>
        <dbReference type="ARBA" id="ARBA00022859"/>
    </source>
</evidence>
<dbReference type="InterPro" id="IPR031756">
    <property type="entry name" value="BGBP_N"/>
</dbReference>
<dbReference type="GO" id="GO:0045087">
    <property type="term" value="P:innate immune response"/>
    <property type="evidence" value="ECO:0007669"/>
    <property type="project" value="UniProtKB-KW"/>
</dbReference>
<dbReference type="OrthoDB" id="4781at2759"/>
<evidence type="ECO:0000256" key="5">
    <source>
        <dbReference type="ARBA" id="ARBA00022729"/>
    </source>
</evidence>
<dbReference type="Gene3D" id="2.60.40.2140">
    <property type="entry name" value="Beta-1,3-glucan-recognition protein, N-terminal domain"/>
    <property type="match status" value="1"/>
</dbReference>
<dbReference type="GO" id="GO:0045088">
    <property type="term" value="P:regulation of innate immune response"/>
    <property type="evidence" value="ECO:0007669"/>
    <property type="project" value="UniProtKB-ARBA"/>
</dbReference>
<dbReference type="InterPro" id="IPR043030">
    <property type="entry name" value="BGBP_N_sf"/>
</dbReference>
<sequence>MKSLLVLVLLLGICLAYDVPEATVKVLYPKGFEVSLPAEPGTTLFAFHGKLNAPMSYLSDQTWAVDVVEPRNGRWIYRNSIFKLNPGDVLYYWTTVRYHGLDYHNYNRRFVVPQEDGRRIDDQTNDGSNHFINIRGSGTLHIRCLA</sequence>
<evidence type="ECO:0000313" key="10">
    <source>
        <dbReference type="EMBL" id="EDW72597.1"/>
    </source>
</evidence>
<comment type="similarity">
    <text evidence="2">Belongs to the insect beta-1,3-glucan binding protein family.</text>
</comment>
<feature type="chain" id="PRO_5002817988" description="CBM39 domain-containing protein" evidence="8">
    <location>
        <begin position="17"/>
        <end position="146"/>
    </location>
</feature>
<reference evidence="10 11" key="1">
    <citation type="journal article" date="2007" name="Nature">
        <title>Evolution of genes and genomes on the Drosophila phylogeny.</title>
        <authorList>
            <consortium name="Drosophila 12 Genomes Consortium"/>
            <person name="Clark A.G."/>
            <person name="Eisen M.B."/>
            <person name="Smith D.R."/>
            <person name="Bergman C.M."/>
            <person name="Oliver B."/>
            <person name="Markow T.A."/>
            <person name="Kaufman T.C."/>
            <person name="Kellis M."/>
            <person name="Gelbart W."/>
            <person name="Iyer V.N."/>
            <person name="Pollard D.A."/>
            <person name="Sackton T.B."/>
            <person name="Larracuente A.M."/>
            <person name="Singh N.D."/>
            <person name="Abad J.P."/>
            <person name="Abt D.N."/>
            <person name="Adryan B."/>
            <person name="Aguade M."/>
            <person name="Akashi H."/>
            <person name="Anderson W.W."/>
            <person name="Aquadro C.F."/>
            <person name="Ardell D.H."/>
            <person name="Arguello R."/>
            <person name="Artieri C.G."/>
            <person name="Barbash D.A."/>
            <person name="Barker D."/>
            <person name="Barsanti P."/>
            <person name="Batterham P."/>
            <person name="Batzoglou S."/>
            <person name="Begun D."/>
            <person name="Bhutkar A."/>
            <person name="Blanco E."/>
            <person name="Bosak S.A."/>
            <person name="Bradley R.K."/>
            <person name="Brand A.D."/>
            <person name="Brent M.R."/>
            <person name="Brooks A.N."/>
            <person name="Brown R.H."/>
            <person name="Butlin R.K."/>
            <person name="Caggese C."/>
            <person name="Calvi B.R."/>
            <person name="Bernardo de Carvalho A."/>
            <person name="Caspi A."/>
            <person name="Castrezana S."/>
            <person name="Celniker S.E."/>
            <person name="Chang J.L."/>
            <person name="Chapple C."/>
            <person name="Chatterji S."/>
            <person name="Chinwalla A."/>
            <person name="Civetta A."/>
            <person name="Clifton S.W."/>
            <person name="Comeron J.M."/>
            <person name="Costello J.C."/>
            <person name="Coyne J.A."/>
            <person name="Daub J."/>
            <person name="David R.G."/>
            <person name="Delcher A.L."/>
            <person name="Delehaunty K."/>
            <person name="Do C.B."/>
            <person name="Ebling H."/>
            <person name="Edwards K."/>
            <person name="Eickbush T."/>
            <person name="Evans J.D."/>
            <person name="Filipski A."/>
            <person name="Findeiss S."/>
            <person name="Freyhult E."/>
            <person name="Fulton L."/>
            <person name="Fulton R."/>
            <person name="Garcia A.C."/>
            <person name="Gardiner A."/>
            <person name="Garfield D.A."/>
            <person name="Garvin B.E."/>
            <person name="Gibson G."/>
            <person name="Gilbert D."/>
            <person name="Gnerre S."/>
            <person name="Godfrey J."/>
            <person name="Good R."/>
            <person name="Gotea V."/>
            <person name="Gravely B."/>
            <person name="Greenberg A.J."/>
            <person name="Griffiths-Jones S."/>
            <person name="Gross S."/>
            <person name="Guigo R."/>
            <person name="Gustafson E.A."/>
            <person name="Haerty W."/>
            <person name="Hahn M.W."/>
            <person name="Halligan D.L."/>
            <person name="Halpern A.L."/>
            <person name="Halter G.M."/>
            <person name="Han M.V."/>
            <person name="Heger A."/>
            <person name="Hillier L."/>
            <person name="Hinrichs A.S."/>
            <person name="Holmes I."/>
            <person name="Hoskins R.A."/>
            <person name="Hubisz M.J."/>
            <person name="Hultmark D."/>
            <person name="Huntley M.A."/>
            <person name="Jaffe D.B."/>
            <person name="Jagadeeshan S."/>
            <person name="Jeck W.R."/>
            <person name="Johnson J."/>
            <person name="Jones C.D."/>
            <person name="Jordan W.C."/>
            <person name="Karpen G.H."/>
            <person name="Kataoka E."/>
            <person name="Keightley P.D."/>
            <person name="Kheradpour P."/>
            <person name="Kirkness E.F."/>
            <person name="Koerich L.B."/>
            <person name="Kristiansen K."/>
            <person name="Kudrna D."/>
            <person name="Kulathinal R.J."/>
            <person name="Kumar S."/>
            <person name="Kwok R."/>
            <person name="Lander E."/>
            <person name="Langley C.H."/>
            <person name="Lapoint R."/>
            <person name="Lazzaro B.P."/>
            <person name="Lee S.J."/>
            <person name="Levesque L."/>
            <person name="Li R."/>
            <person name="Lin C.F."/>
            <person name="Lin M.F."/>
            <person name="Lindblad-Toh K."/>
            <person name="Llopart A."/>
            <person name="Long M."/>
            <person name="Low L."/>
            <person name="Lozovsky E."/>
            <person name="Lu J."/>
            <person name="Luo M."/>
            <person name="Machado C.A."/>
            <person name="Makalowski W."/>
            <person name="Marzo M."/>
            <person name="Matsuda M."/>
            <person name="Matzkin L."/>
            <person name="McAllister B."/>
            <person name="McBride C.S."/>
            <person name="McKernan B."/>
            <person name="McKernan K."/>
            <person name="Mendez-Lago M."/>
            <person name="Minx P."/>
            <person name="Mollenhauer M.U."/>
            <person name="Montooth K."/>
            <person name="Mount S.M."/>
            <person name="Mu X."/>
            <person name="Myers E."/>
            <person name="Negre B."/>
            <person name="Newfeld S."/>
            <person name="Nielsen R."/>
            <person name="Noor M.A."/>
            <person name="O'Grady P."/>
            <person name="Pachter L."/>
            <person name="Papaceit M."/>
            <person name="Parisi M.J."/>
            <person name="Parisi M."/>
            <person name="Parts L."/>
            <person name="Pedersen J.S."/>
            <person name="Pesole G."/>
            <person name="Phillippy A.M."/>
            <person name="Ponting C.P."/>
            <person name="Pop M."/>
            <person name="Porcelli D."/>
            <person name="Powell J.R."/>
            <person name="Prohaska S."/>
            <person name="Pruitt K."/>
            <person name="Puig M."/>
            <person name="Quesneville H."/>
            <person name="Ram K.R."/>
            <person name="Rand D."/>
            <person name="Rasmussen M.D."/>
            <person name="Reed L.K."/>
            <person name="Reenan R."/>
            <person name="Reily A."/>
            <person name="Remington K.A."/>
            <person name="Rieger T.T."/>
            <person name="Ritchie M.G."/>
            <person name="Robin C."/>
            <person name="Rogers Y.H."/>
            <person name="Rohde C."/>
            <person name="Rozas J."/>
            <person name="Rubenfield M.J."/>
            <person name="Ruiz A."/>
            <person name="Russo S."/>
            <person name="Salzberg S.L."/>
            <person name="Sanchez-Gracia A."/>
            <person name="Saranga D.J."/>
            <person name="Sato H."/>
            <person name="Schaeffer S.W."/>
            <person name="Schatz M.C."/>
            <person name="Schlenke T."/>
            <person name="Schwartz R."/>
            <person name="Segarra C."/>
            <person name="Singh R.S."/>
            <person name="Sirot L."/>
            <person name="Sirota M."/>
            <person name="Sisneros N.B."/>
            <person name="Smith C.D."/>
            <person name="Smith T.F."/>
            <person name="Spieth J."/>
            <person name="Stage D.E."/>
            <person name="Stark A."/>
            <person name="Stephan W."/>
            <person name="Strausberg R.L."/>
            <person name="Strempel S."/>
            <person name="Sturgill D."/>
            <person name="Sutton G."/>
            <person name="Sutton G.G."/>
            <person name="Tao W."/>
            <person name="Teichmann S."/>
            <person name="Tobari Y.N."/>
            <person name="Tomimura Y."/>
            <person name="Tsolas J.M."/>
            <person name="Valente V.L."/>
            <person name="Venter E."/>
            <person name="Venter J.C."/>
            <person name="Vicario S."/>
            <person name="Vieira F.G."/>
            <person name="Vilella A.J."/>
            <person name="Villasante A."/>
            <person name="Walenz B."/>
            <person name="Wang J."/>
            <person name="Wasserman M."/>
            <person name="Watts T."/>
            <person name="Wilson D."/>
            <person name="Wilson R.K."/>
            <person name="Wing R.A."/>
            <person name="Wolfner M.F."/>
            <person name="Wong A."/>
            <person name="Wong G.K."/>
            <person name="Wu C.I."/>
            <person name="Wu G."/>
            <person name="Yamamoto D."/>
            <person name="Yang H.P."/>
            <person name="Yang S.P."/>
            <person name="Yorke J.A."/>
            <person name="Yoshida K."/>
            <person name="Zdobnov E."/>
            <person name="Zhang P."/>
            <person name="Zhang Y."/>
            <person name="Zimin A.V."/>
            <person name="Baldwin J."/>
            <person name="Abdouelleil A."/>
            <person name="Abdulkadir J."/>
            <person name="Abebe A."/>
            <person name="Abera B."/>
            <person name="Abreu J."/>
            <person name="Acer S.C."/>
            <person name="Aftuck L."/>
            <person name="Alexander A."/>
            <person name="An P."/>
            <person name="Anderson E."/>
            <person name="Anderson S."/>
            <person name="Arachi H."/>
            <person name="Azer M."/>
            <person name="Bachantsang P."/>
            <person name="Barry A."/>
            <person name="Bayul T."/>
            <person name="Berlin A."/>
            <person name="Bessette D."/>
            <person name="Bloom T."/>
            <person name="Blye J."/>
            <person name="Boguslavskiy L."/>
            <person name="Bonnet C."/>
            <person name="Boukhgalter B."/>
            <person name="Bourzgui I."/>
            <person name="Brown A."/>
            <person name="Cahill P."/>
            <person name="Channer S."/>
            <person name="Cheshatsang Y."/>
            <person name="Chuda L."/>
            <person name="Citroen M."/>
            <person name="Collymore A."/>
            <person name="Cooke P."/>
            <person name="Costello M."/>
            <person name="D'Aco K."/>
            <person name="Daza R."/>
            <person name="De Haan G."/>
            <person name="DeGray S."/>
            <person name="DeMaso C."/>
            <person name="Dhargay N."/>
            <person name="Dooley K."/>
            <person name="Dooley E."/>
            <person name="Doricent M."/>
            <person name="Dorje P."/>
            <person name="Dorjee K."/>
            <person name="Dupes A."/>
            <person name="Elong R."/>
            <person name="Falk J."/>
            <person name="Farina A."/>
            <person name="Faro S."/>
            <person name="Ferguson D."/>
            <person name="Fisher S."/>
            <person name="Foley C.D."/>
            <person name="Franke A."/>
            <person name="Friedrich D."/>
            <person name="Gadbois L."/>
            <person name="Gearin G."/>
            <person name="Gearin C.R."/>
            <person name="Giannoukos G."/>
            <person name="Goode T."/>
            <person name="Graham J."/>
            <person name="Grandbois E."/>
            <person name="Grewal S."/>
            <person name="Gyaltsen K."/>
            <person name="Hafez N."/>
            <person name="Hagos B."/>
            <person name="Hall J."/>
            <person name="Henson C."/>
            <person name="Hollinger A."/>
            <person name="Honan T."/>
            <person name="Huard M.D."/>
            <person name="Hughes L."/>
            <person name="Hurhula B."/>
            <person name="Husby M.E."/>
            <person name="Kamat A."/>
            <person name="Kanga B."/>
            <person name="Kashin S."/>
            <person name="Khazanovich D."/>
            <person name="Kisner P."/>
            <person name="Lance K."/>
            <person name="Lara M."/>
            <person name="Lee W."/>
            <person name="Lennon N."/>
            <person name="Letendre F."/>
            <person name="LeVine R."/>
            <person name="Lipovsky A."/>
            <person name="Liu X."/>
            <person name="Liu J."/>
            <person name="Liu S."/>
            <person name="Lokyitsang T."/>
            <person name="Lokyitsang Y."/>
            <person name="Lubonja R."/>
            <person name="Lui A."/>
            <person name="MacDonald P."/>
            <person name="Magnisalis V."/>
            <person name="Maru K."/>
            <person name="Matthews C."/>
            <person name="McCusker W."/>
            <person name="McDonough S."/>
            <person name="Mehta T."/>
            <person name="Meldrim J."/>
            <person name="Meneus L."/>
            <person name="Mihai O."/>
            <person name="Mihalev A."/>
            <person name="Mihova T."/>
            <person name="Mittelman R."/>
            <person name="Mlenga V."/>
            <person name="Montmayeur A."/>
            <person name="Mulrain L."/>
            <person name="Navidi A."/>
            <person name="Naylor J."/>
            <person name="Negash T."/>
            <person name="Nguyen T."/>
            <person name="Nguyen N."/>
            <person name="Nicol R."/>
            <person name="Norbu C."/>
            <person name="Norbu N."/>
            <person name="Novod N."/>
            <person name="O'Neill B."/>
            <person name="Osman S."/>
            <person name="Markiewicz E."/>
            <person name="Oyono O.L."/>
            <person name="Patti C."/>
            <person name="Phunkhang P."/>
            <person name="Pierre F."/>
            <person name="Priest M."/>
            <person name="Raghuraman S."/>
            <person name="Rege F."/>
            <person name="Reyes R."/>
            <person name="Rise C."/>
            <person name="Rogov P."/>
            <person name="Ross K."/>
            <person name="Ryan E."/>
            <person name="Settipalli S."/>
            <person name="Shea T."/>
            <person name="Sherpa N."/>
            <person name="Shi L."/>
            <person name="Shih D."/>
            <person name="Sparrow T."/>
            <person name="Spaulding J."/>
            <person name="Stalker J."/>
            <person name="Stange-Thomann N."/>
            <person name="Stavropoulos S."/>
            <person name="Stone C."/>
            <person name="Strader C."/>
            <person name="Tesfaye S."/>
            <person name="Thomson T."/>
            <person name="Thoulutsang Y."/>
            <person name="Thoulutsang D."/>
            <person name="Topham K."/>
            <person name="Topping I."/>
            <person name="Tsamla T."/>
            <person name="Vassiliev H."/>
            <person name="Vo A."/>
            <person name="Wangchuk T."/>
            <person name="Wangdi T."/>
            <person name="Weiand M."/>
            <person name="Wilkinson J."/>
            <person name="Wilson A."/>
            <person name="Yadav S."/>
            <person name="Young G."/>
            <person name="Yu Q."/>
            <person name="Zembek L."/>
            <person name="Zhong D."/>
            <person name="Zimmer A."/>
            <person name="Zwirko Z."/>
            <person name="Jaffe D.B."/>
            <person name="Alvarez P."/>
            <person name="Brockman W."/>
            <person name="Butler J."/>
            <person name="Chin C."/>
            <person name="Gnerre S."/>
            <person name="Grabherr M."/>
            <person name="Kleber M."/>
            <person name="Mauceli E."/>
            <person name="MacCallum I."/>
        </authorList>
    </citation>
    <scope>NUCLEOTIDE SEQUENCE [LARGE SCALE GENOMIC DNA]</scope>
    <source>
        <strain evidence="11">Tucson 14030-0811.24</strain>
    </source>
</reference>
<dbReference type="PhylomeDB" id="B4MKF8"/>
<evidence type="ECO:0000256" key="2">
    <source>
        <dbReference type="ARBA" id="ARBA00008781"/>
    </source>
</evidence>
<dbReference type="OMA" id="NHFINIR"/>
<evidence type="ECO:0000259" key="9">
    <source>
        <dbReference type="PROSITE" id="PS51969"/>
    </source>
</evidence>
<evidence type="ECO:0000256" key="4">
    <source>
        <dbReference type="ARBA" id="ARBA00022588"/>
    </source>
</evidence>
<dbReference type="GO" id="GO:0005576">
    <property type="term" value="C:extracellular region"/>
    <property type="evidence" value="ECO:0007669"/>
    <property type="project" value="UniProtKB-SubCell"/>
</dbReference>
<proteinExistence type="inferred from homology"/>
<protein>
    <recommendedName>
        <fullName evidence="9">CBM39 domain-containing protein</fullName>
    </recommendedName>
</protein>
<keyword evidence="6" id="KW-0391">Immunity</keyword>
<dbReference type="eggNOG" id="ENOG502RVCU">
    <property type="taxonomic scope" value="Eukaryota"/>
</dbReference>
<dbReference type="STRING" id="7260.B4MKF8"/>
<accession>B4MKF8</accession>
<evidence type="ECO:0000256" key="8">
    <source>
        <dbReference type="SAM" id="SignalP"/>
    </source>
</evidence>
<keyword evidence="4" id="KW-0399">Innate immunity</keyword>
<evidence type="ECO:0000256" key="3">
    <source>
        <dbReference type="ARBA" id="ARBA00022525"/>
    </source>
</evidence>
<dbReference type="PROSITE" id="PS51969">
    <property type="entry name" value="CBM39"/>
    <property type="match status" value="1"/>
</dbReference>
<organism evidence="10 11">
    <name type="scientific">Drosophila willistoni</name>
    <name type="common">Fruit fly</name>
    <dbReference type="NCBI Taxonomy" id="7260"/>
    <lineage>
        <taxon>Eukaryota</taxon>
        <taxon>Metazoa</taxon>
        <taxon>Ecdysozoa</taxon>
        <taxon>Arthropoda</taxon>
        <taxon>Hexapoda</taxon>
        <taxon>Insecta</taxon>
        <taxon>Pterygota</taxon>
        <taxon>Neoptera</taxon>
        <taxon>Endopterygota</taxon>
        <taxon>Diptera</taxon>
        <taxon>Brachycera</taxon>
        <taxon>Muscomorpha</taxon>
        <taxon>Ephydroidea</taxon>
        <taxon>Drosophilidae</taxon>
        <taxon>Drosophila</taxon>
        <taxon>Sophophora</taxon>
    </lineage>
</organism>
<keyword evidence="3" id="KW-0964">Secreted</keyword>
<feature type="signal peptide" evidence="8">
    <location>
        <begin position="1"/>
        <end position="16"/>
    </location>
</feature>
<dbReference type="EMBL" id="CH963846">
    <property type="protein sequence ID" value="EDW72597.1"/>
    <property type="molecule type" value="Genomic_DNA"/>
</dbReference>
<name>B4MKF8_DROWI</name>
<dbReference type="InParanoid" id="B4MKF8"/>